<organism evidence="8 9">
    <name type="scientific">Enhydrobacter aerosaccus</name>
    <dbReference type="NCBI Taxonomy" id="225324"/>
    <lineage>
        <taxon>Bacteria</taxon>
        <taxon>Pseudomonadati</taxon>
        <taxon>Pseudomonadota</taxon>
        <taxon>Alphaproteobacteria</taxon>
        <taxon>Hyphomicrobiales</taxon>
        <taxon>Enhydrobacter</taxon>
    </lineage>
</organism>
<name>A0A1T4JL95_9HYPH</name>
<feature type="region of interest" description="Disordered" evidence="6">
    <location>
        <begin position="545"/>
        <end position="568"/>
    </location>
</feature>
<evidence type="ECO:0000256" key="1">
    <source>
        <dbReference type="ARBA" id="ARBA00011900"/>
    </source>
</evidence>
<dbReference type="EC" id="2.1.1.72" evidence="1"/>
<protein>
    <recommendedName>
        <fullName evidence="1">site-specific DNA-methyltransferase (adenine-specific)</fullName>
        <ecNumber evidence="1">2.1.1.72</ecNumber>
    </recommendedName>
</protein>
<dbReference type="PANTHER" id="PTHR33841">
    <property type="entry name" value="DNA METHYLTRANSFERASE YEEA-RELATED"/>
    <property type="match status" value="1"/>
</dbReference>
<evidence type="ECO:0000256" key="6">
    <source>
        <dbReference type="SAM" id="MobiDB-lite"/>
    </source>
</evidence>
<sequence>MTHGAALNRRVSDLRRIAARLKRTKMSPLQVCEAIIEGRLVERGVRSFFAGLPNAERHYWIASLYTLLMPQARRRKLAAYFTPPHLARYAIEMLVASGIRLGEHRILDPASGGAAFLVPLATQIAEKGRRRGEPTRKILHSITSTLHGIEIDPGLGSLSQALLNDLFKAEVQSTKANFSALVETADTLSLDAPEELYDAVIGNPPYGRIFRPTRKLKKQYDAVISEGYVNLYALFVEQALRWVRPGGIVCLIIPISFVGGPYFAALRQRILQGASVLRIDLIDQRSDVFLDVLHDLSVVVLRRHNGSAEAGSPQSALLLVNEDRPLGTIELPTKATRDVWALPDGEDRAPVFQTGLSTLADYGYIAKTGYFVWNREQHRYRVGKKPRPTEIPLFWAHNVRANKPCLPQAEDGEEIVFAKIPHDCPGIIRSDAIILQRTSNRRQKRRLIAGTVRHDDIIGGRGFITENHTIVILPDPSKDQLLSPKKLCRLLNTSAVDARFRRMSGSVSISTKALRQLPLPSPHDIKTLLRATERTDDEAAVAAYAASVRRSKDSTRDTPTIISKGRRG</sequence>
<dbReference type="Proteomes" id="UP000190092">
    <property type="component" value="Unassembled WGS sequence"/>
</dbReference>
<dbReference type="GO" id="GO:0006304">
    <property type="term" value="P:DNA modification"/>
    <property type="evidence" value="ECO:0007669"/>
    <property type="project" value="InterPro"/>
</dbReference>
<gene>
    <name evidence="8" type="ORF">SAMN02745126_00104</name>
</gene>
<evidence type="ECO:0000256" key="2">
    <source>
        <dbReference type="ARBA" id="ARBA00022603"/>
    </source>
</evidence>
<dbReference type="STRING" id="225324.SAMN02745126_00104"/>
<dbReference type="Pfam" id="PF07669">
    <property type="entry name" value="Eco57I"/>
    <property type="match status" value="1"/>
</dbReference>
<evidence type="ECO:0000256" key="3">
    <source>
        <dbReference type="ARBA" id="ARBA00022679"/>
    </source>
</evidence>
<dbReference type="InterPro" id="IPR029063">
    <property type="entry name" value="SAM-dependent_MTases_sf"/>
</dbReference>
<dbReference type="GO" id="GO:0032259">
    <property type="term" value="P:methylation"/>
    <property type="evidence" value="ECO:0007669"/>
    <property type="project" value="UniProtKB-KW"/>
</dbReference>
<dbReference type="PANTHER" id="PTHR33841:SF1">
    <property type="entry name" value="DNA METHYLTRANSFERASE A"/>
    <property type="match status" value="1"/>
</dbReference>
<evidence type="ECO:0000313" key="8">
    <source>
        <dbReference type="EMBL" id="SJZ30954.1"/>
    </source>
</evidence>
<feature type="domain" description="Type II methyltransferase M.TaqI-like" evidence="7">
    <location>
        <begin position="164"/>
        <end position="289"/>
    </location>
</feature>
<dbReference type="AlphaFoldDB" id="A0A1T4JL95"/>
<dbReference type="PROSITE" id="PS00092">
    <property type="entry name" value="N6_MTASE"/>
    <property type="match status" value="1"/>
</dbReference>
<dbReference type="SUPFAM" id="SSF53335">
    <property type="entry name" value="S-adenosyl-L-methionine-dependent methyltransferases"/>
    <property type="match status" value="1"/>
</dbReference>
<dbReference type="EMBL" id="FUWJ01000001">
    <property type="protein sequence ID" value="SJZ30954.1"/>
    <property type="molecule type" value="Genomic_DNA"/>
</dbReference>
<evidence type="ECO:0000256" key="5">
    <source>
        <dbReference type="ARBA" id="ARBA00047942"/>
    </source>
</evidence>
<dbReference type="InterPro" id="IPR050953">
    <property type="entry name" value="N4_N6_ade-DNA_methylase"/>
</dbReference>
<dbReference type="GO" id="GO:0009007">
    <property type="term" value="F:site-specific DNA-methyltransferase (adenine-specific) activity"/>
    <property type="evidence" value="ECO:0007669"/>
    <property type="project" value="UniProtKB-EC"/>
</dbReference>
<evidence type="ECO:0000259" key="7">
    <source>
        <dbReference type="Pfam" id="PF07669"/>
    </source>
</evidence>
<dbReference type="InterPro" id="IPR002052">
    <property type="entry name" value="DNA_methylase_N6_adenine_CS"/>
</dbReference>
<dbReference type="Gene3D" id="3.40.50.150">
    <property type="entry name" value="Vaccinia Virus protein VP39"/>
    <property type="match status" value="1"/>
</dbReference>
<comment type="catalytic activity">
    <reaction evidence="5">
        <text>a 2'-deoxyadenosine in DNA + S-adenosyl-L-methionine = an N(6)-methyl-2'-deoxyadenosine in DNA + S-adenosyl-L-homocysteine + H(+)</text>
        <dbReference type="Rhea" id="RHEA:15197"/>
        <dbReference type="Rhea" id="RHEA-COMP:12418"/>
        <dbReference type="Rhea" id="RHEA-COMP:12419"/>
        <dbReference type="ChEBI" id="CHEBI:15378"/>
        <dbReference type="ChEBI" id="CHEBI:57856"/>
        <dbReference type="ChEBI" id="CHEBI:59789"/>
        <dbReference type="ChEBI" id="CHEBI:90615"/>
        <dbReference type="ChEBI" id="CHEBI:90616"/>
        <dbReference type="EC" id="2.1.1.72"/>
    </reaction>
</comment>
<keyword evidence="3 8" id="KW-0808">Transferase</keyword>
<evidence type="ECO:0000313" key="9">
    <source>
        <dbReference type="Proteomes" id="UP000190092"/>
    </source>
</evidence>
<evidence type="ECO:0000256" key="4">
    <source>
        <dbReference type="ARBA" id="ARBA00022691"/>
    </source>
</evidence>
<dbReference type="PRINTS" id="PR00507">
    <property type="entry name" value="N12N6MTFRASE"/>
</dbReference>
<dbReference type="GO" id="GO:0003676">
    <property type="term" value="F:nucleic acid binding"/>
    <property type="evidence" value="ECO:0007669"/>
    <property type="project" value="InterPro"/>
</dbReference>
<reference evidence="9" key="1">
    <citation type="submission" date="2017-02" db="EMBL/GenBank/DDBJ databases">
        <authorList>
            <person name="Varghese N."/>
            <person name="Submissions S."/>
        </authorList>
    </citation>
    <scope>NUCLEOTIDE SEQUENCE [LARGE SCALE GENOMIC DNA]</scope>
    <source>
        <strain evidence="9">ATCC 27094</strain>
    </source>
</reference>
<accession>A0A1T4JL95</accession>
<dbReference type="InterPro" id="IPR011639">
    <property type="entry name" value="MethylTrfase_TaqI-like_dom"/>
</dbReference>
<keyword evidence="9" id="KW-1185">Reference proteome</keyword>
<keyword evidence="2 8" id="KW-0489">Methyltransferase</keyword>
<keyword evidence="4" id="KW-0949">S-adenosyl-L-methionine</keyword>
<proteinExistence type="predicted"/>